<keyword evidence="8" id="KW-0804">Transcription</keyword>
<evidence type="ECO:0000313" key="12">
    <source>
        <dbReference type="EMBL" id="KGN53304.1"/>
    </source>
</evidence>
<reference evidence="12 13" key="3">
    <citation type="journal article" date="2010" name="BMC Genomics">
        <title>Transcriptome sequencing and comparative analysis of cucumber flowers with different sex types.</title>
        <authorList>
            <person name="Guo S."/>
            <person name="Zheng Y."/>
            <person name="Joung J.G."/>
            <person name="Liu S."/>
            <person name="Zhang Z."/>
            <person name="Crasta O.R."/>
            <person name="Sobral B.W."/>
            <person name="Xu Y."/>
            <person name="Huang S."/>
            <person name="Fei Z."/>
        </authorList>
    </citation>
    <scope>NUCLEOTIDE SEQUENCE [LARGE SCALE GENOMIC DNA]</scope>
    <source>
        <strain evidence="13">cv. 9930</strain>
    </source>
</reference>
<accession>A0A0A0KWP2</accession>
<dbReference type="GO" id="GO:0005634">
    <property type="term" value="C:nucleus"/>
    <property type="evidence" value="ECO:0000318"/>
    <property type="project" value="GO_Central"/>
</dbReference>
<sequence>MEFKNQQTTSSSHHHLPFQYSLRPRTDPPPPPPPPPPPNLDPAPASPTSTPLRYSQCLKNHAVKTGGHVLDGCGEFMPSGEDGTPDSFKCAACECHRSFHRRVLEEEDITNNTRLHILTSAPPQYNTQFSNGNNNNKQYPGRTRVAPMMMTFGGSTEAPAESSSDGGAEASGKQKKRCRTKFSGEQKGKMMELANKIGWKIQKADEEEVLKFCNEIGVKRQNFKVWMHNNKQLPPTNNNSSG</sequence>
<name>A0A0A0KWP2_CUCSA</name>
<evidence type="ECO:0000259" key="11">
    <source>
        <dbReference type="PROSITE" id="PS51523"/>
    </source>
</evidence>
<dbReference type="SUPFAM" id="SSF101447">
    <property type="entry name" value="Formin homology 2 domain (FH2 domain)"/>
    <property type="match status" value="1"/>
</dbReference>
<dbReference type="NCBIfam" id="TIGR01566">
    <property type="entry name" value="ZF_HD_prot_N"/>
    <property type="match status" value="1"/>
</dbReference>
<evidence type="ECO:0000313" key="13">
    <source>
        <dbReference type="Proteomes" id="UP000029981"/>
    </source>
</evidence>
<evidence type="ECO:0000256" key="5">
    <source>
        <dbReference type="ARBA" id="ARBA00023015"/>
    </source>
</evidence>
<dbReference type="InterPro" id="IPR006455">
    <property type="entry name" value="Homeodomain_ZF_HD"/>
</dbReference>
<keyword evidence="7" id="KW-0371">Homeobox</keyword>
<dbReference type="FunFam" id="1.10.10.60:FF:000257">
    <property type="entry name" value="Zinc-finger homeodomain protein 2"/>
    <property type="match status" value="1"/>
</dbReference>
<keyword evidence="13" id="KW-1185">Reference proteome</keyword>
<dbReference type="AlphaFoldDB" id="A0A0A0KWP2"/>
<reference evidence="12 13" key="1">
    <citation type="journal article" date="2009" name="Nat. Genet.">
        <title>The genome of the cucumber, Cucumis sativus L.</title>
        <authorList>
            <person name="Huang S."/>
            <person name="Li R."/>
            <person name="Zhang Z."/>
            <person name="Li L."/>
            <person name="Gu X."/>
            <person name="Fan W."/>
            <person name="Lucas W.J."/>
            <person name="Wang X."/>
            <person name="Xie B."/>
            <person name="Ni P."/>
            <person name="Ren Y."/>
            <person name="Zhu H."/>
            <person name="Li J."/>
            <person name="Lin K."/>
            <person name="Jin W."/>
            <person name="Fei Z."/>
            <person name="Li G."/>
            <person name="Staub J."/>
            <person name="Kilian A."/>
            <person name="van der Vossen E.A."/>
            <person name="Wu Y."/>
            <person name="Guo J."/>
            <person name="He J."/>
            <person name="Jia Z."/>
            <person name="Ren Y."/>
            <person name="Tian G."/>
            <person name="Lu Y."/>
            <person name="Ruan J."/>
            <person name="Qian W."/>
            <person name="Wang M."/>
            <person name="Huang Q."/>
            <person name="Li B."/>
            <person name="Xuan Z."/>
            <person name="Cao J."/>
            <person name="Asan"/>
            <person name="Wu Z."/>
            <person name="Zhang J."/>
            <person name="Cai Q."/>
            <person name="Bai Y."/>
            <person name="Zhao B."/>
            <person name="Han Y."/>
            <person name="Li Y."/>
            <person name="Li X."/>
            <person name="Wang S."/>
            <person name="Shi Q."/>
            <person name="Liu S."/>
            <person name="Cho W.K."/>
            <person name="Kim J.Y."/>
            <person name="Xu Y."/>
            <person name="Heller-Uszynska K."/>
            <person name="Miao H."/>
            <person name="Cheng Z."/>
            <person name="Zhang S."/>
            <person name="Wu J."/>
            <person name="Yang Y."/>
            <person name="Kang H."/>
            <person name="Li M."/>
            <person name="Liang H."/>
            <person name="Ren X."/>
            <person name="Shi Z."/>
            <person name="Wen M."/>
            <person name="Jian M."/>
            <person name="Yang H."/>
            <person name="Zhang G."/>
            <person name="Yang Z."/>
            <person name="Chen R."/>
            <person name="Liu S."/>
            <person name="Li J."/>
            <person name="Ma L."/>
            <person name="Liu H."/>
            <person name="Zhou Y."/>
            <person name="Zhao J."/>
            <person name="Fang X."/>
            <person name="Li G."/>
            <person name="Fang L."/>
            <person name="Li Y."/>
            <person name="Liu D."/>
            <person name="Zheng H."/>
            <person name="Zhang Y."/>
            <person name="Qin N."/>
            <person name="Li Z."/>
            <person name="Yang G."/>
            <person name="Yang S."/>
            <person name="Bolund L."/>
            <person name="Kristiansen K."/>
            <person name="Zheng H."/>
            <person name="Li S."/>
            <person name="Zhang X."/>
            <person name="Yang H."/>
            <person name="Wang J."/>
            <person name="Sun R."/>
            <person name="Zhang B."/>
            <person name="Jiang S."/>
            <person name="Wang J."/>
            <person name="Du Y."/>
            <person name="Li S."/>
        </authorList>
    </citation>
    <scope>NUCLEOTIDE SEQUENCE [LARGE SCALE GENOMIC DNA]</scope>
    <source>
        <strain evidence="13">cv. 9930</strain>
    </source>
</reference>
<keyword evidence="3" id="KW-0863">Zinc-finger</keyword>
<feature type="compositionally biased region" description="Pro residues" evidence="10">
    <location>
        <begin position="27"/>
        <end position="45"/>
    </location>
</feature>
<dbReference type="GO" id="GO:0000976">
    <property type="term" value="F:transcription cis-regulatory region binding"/>
    <property type="evidence" value="ECO:0000318"/>
    <property type="project" value="GO_Central"/>
</dbReference>
<keyword evidence="4" id="KW-0862">Zinc</keyword>
<protein>
    <recommendedName>
        <fullName evidence="11">ZF-HD dimerization-type domain-containing protein</fullName>
    </recommendedName>
</protein>
<reference evidence="12 13" key="4">
    <citation type="journal article" date="2011" name="BMC Genomics">
        <title>RNA-Seq improves annotation of protein-coding genes in the cucumber genome.</title>
        <authorList>
            <person name="Li Z."/>
            <person name="Zhang Z."/>
            <person name="Yan P."/>
            <person name="Huang S."/>
            <person name="Fei Z."/>
            <person name="Lin K."/>
        </authorList>
    </citation>
    <scope>NUCLEOTIDE SEQUENCE [LARGE SCALE GENOMIC DNA]</scope>
    <source>
        <strain evidence="13">cv. 9930</strain>
    </source>
</reference>
<feature type="region of interest" description="Disordered" evidence="10">
    <location>
        <begin position="153"/>
        <end position="183"/>
    </location>
</feature>
<dbReference type="NCBIfam" id="TIGR01565">
    <property type="entry name" value="homeo_ZF_HD"/>
    <property type="match status" value="1"/>
</dbReference>
<dbReference type="GO" id="GO:0003700">
    <property type="term" value="F:DNA-binding transcription factor activity"/>
    <property type="evidence" value="ECO:0000318"/>
    <property type="project" value="GO_Central"/>
</dbReference>
<dbReference type="Proteomes" id="UP000029981">
    <property type="component" value="Chromosome 4"/>
</dbReference>
<evidence type="ECO:0000256" key="7">
    <source>
        <dbReference type="ARBA" id="ARBA00023155"/>
    </source>
</evidence>
<dbReference type="Gramene" id="KGN53304">
    <property type="protein sequence ID" value="KGN53304"/>
    <property type="gene ID" value="Csa_4G046670"/>
</dbReference>
<dbReference type="OrthoDB" id="1910053at2759"/>
<evidence type="ECO:0000256" key="1">
    <source>
        <dbReference type="ARBA" id="ARBA00004123"/>
    </source>
</evidence>
<evidence type="ECO:0000256" key="4">
    <source>
        <dbReference type="ARBA" id="ARBA00022833"/>
    </source>
</evidence>
<dbReference type="PROSITE" id="PS51523">
    <property type="entry name" value="ZF_HD_DIMER"/>
    <property type="match status" value="1"/>
</dbReference>
<evidence type="ECO:0000256" key="3">
    <source>
        <dbReference type="ARBA" id="ARBA00022771"/>
    </source>
</evidence>
<dbReference type="Pfam" id="PF04770">
    <property type="entry name" value="ZF-HD_dimer"/>
    <property type="match status" value="1"/>
</dbReference>
<dbReference type="EMBL" id="CM002925">
    <property type="protein sequence ID" value="KGN53304.1"/>
    <property type="molecule type" value="Genomic_DNA"/>
</dbReference>
<evidence type="ECO:0000256" key="10">
    <source>
        <dbReference type="SAM" id="MobiDB-lite"/>
    </source>
</evidence>
<dbReference type="PANTHER" id="PTHR31948:SF119">
    <property type="entry name" value="ZINC-FINGER HOMEODOMAIN PROTEIN 6-LIKE"/>
    <property type="match status" value="1"/>
</dbReference>
<dbReference type="GO" id="GO:0006355">
    <property type="term" value="P:regulation of DNA-templated transcription"/>
    <property type="evidence" value="ECO:0000318"/>
    <property type="project" value="GO_Central"/>
</dbReference>
<dbReference type="InterPro" id="IPR009057">
    <property type="entry name" value="Homeodomain-like_sf"/>
</dbReference>
<dbReference type="STRING" id="3659.A0A0A0KWP2"/>
<feature type="compositionally biased region" description="Polar residues" evidence="10">
    <location>
        <begin position="1"/>
        <end position="11"/>
    </location>
</feature>
<dbReference type="PANTHER" id="PTHR31948">
    <property type="entry name" value="ZINC-FINGER HOMEODOMAIN PROTEIN 2"/>
    <property type="match status" value="1"/>
</dbReference>
<evidence type="ECO:0000256" key="9">
    <source>
        <dbReference type="ARBA" id="ARBA00023242"/>
    </source>
</evidence>
<feature type="domain" description="ZF-HD dimerization-type" evidence="11">
    <location>
        <begin position="54"/>
        <end position="103"/>
    </location>
</feature>
<organism evidence="12 13">
    <name type="scientific">Cucumis sativus</name>
    <name type="common">Cucumber</name>
    <dbReference type="NCBI Taxonomy" id="3659"/>
    <lineage>
        <taxon>Eukaryota</taxon>
        <taxon>Viridiplantae</taxon>
        <taxon>Streptophyta</taxon>
        <taxon>Embryophyta</taxon>
        <taxon>Tracheophyta</taxon>
        <taxon>Spermatophyta</taxon>
        <taxon>Magnoliopsida</taxon>
        <taxon>eudicotyledons</taxon>
        <taxon>Gunneridae</taxon>
        <taxon>Pentapetalae</taxon>
        <taxon>rosids</taxon>
        <taxon>fabids</taxon>
        <taxon>Cucurbitales</taxon>
        <taxon>Cucurbitaceae</taxon>
        <taxon>Benincaseae</taxon>
        <taxon>Cucumis</taxon>
    </lineage>
</organism>
<feature type="compositionally biased region" description="Low complexity" evidence="10">
    <location>
        <begin position="157"/>
        <end position="171"/>
    </location>
</feature>
<evidence type="ECO:0000256" key="8">
    <source>
        <dbReference type="ARBA" id="ARBA00023163"/>
    </source>
</evidence>
<reference evidence="12 13" key="2">
    <citation type="journal article" date="2009" name="PLoS ONE">
        <title>An integrated genetic and cytogenetic map of the cucumber genome.</title>
        <authorList>
            <person name="Ren Y."/>
            <person name="Zhang Z."/>
            <person name="Liu J."/>
            <person name="Staub J.E."/>
            <person name="Han Y."/>
            <person name="Cheng Z."/>
            <person name="Li X."/>
            <person name="Lu J."/>
            <person name="Miao H."/>
            <person name="Kang H."/>
            <person name="Xie B."/>
            <person name="Gu X."/>
            <person name="Wang X."/>
            <person name="Du Y."/>
            <person name="Jin W."/>
            <person name="Huang S."/>
        </authorList>
    </citation>
    <scope>NUCLEOTIDE SEQUENCE [LARGE SCALE GENOMIC DNA]</scope>
    <source>
        <strain evidence="13">cv. 9930</strain>
    </source>
</reference>
<proteinExistence type="predicted"/>
<evidence type="ECO:0000256" key="2">
    <source>
        <dbReference type="ARBA" id="ARBA00022723"/>
    </source>
</evidence>
<gene>
    <name evidence="12" type="ORF">Csa_4G046670</name>
</gene>
<dbReference type="KEGG" id="csv:101218004"/>
<dbReference type="InterPro" id="IPR006456">
    <property type="entry name" value="ZF_HD_homeobox_Cys/His_dimer"/>
</dbReference>
<comment type="subcellular location">
    <subcellularLocation>
        <location evidence="1">Nucleus</location>
    </subcellularLocation>
</comment>
<dbReference type="SUPFAM" id="SSF46689">
    <property type="entry name" value="Homeodomain-like"/>
    <property type="match status" value="1"/>
</dbReference>
<keyword evidence="6" id="KW-0238">DNA-binding</keyword>
<keyword evidence="2" id="KW-0479">Metal-binding</keyword>
<dbReference type="eggNOG" id="ENOG502QZSB">
    <property type="taxonomic scope" value="Eukaryota"/>
</dbReference>
<dbReference type="Gene3D" id="1.10.10.60">
    <property type="entry name" value="Homeodomain-like"/>
    <property type="match status" value="1"/>
</dbReference>
<feature type="region of interest" description="Disordered" evidence="10">
    <location>
        <begin position="1"/>
        <end position="52"/>
    </location>
</feature>
<dbReference type="OMA" id="ERIEWKI"/>
<dbReference type="GO" id="GO:0008270">
    <property type="term" value="F:zinc ion binding"/>
    <property type="evidence" value="ECO:0007669"/>
    <property type="project" value="UniProtKB-KW"/>
</dbReference>
<keyword evidence="5" id="KW-0805">Transcription regulation</keyword>
<evidence type="ECO:0000256" key="6">
    <source>
        <dbReference type="ARBA" id="ARBA00023125"/>
    </source>
</evidence>
<keyword evidence="9" id="KW-0539">Nucleus</keyword>